<dbReference type="Proteomes" id="UP000193431">
    <property type="component" value="Chromosome"/>
</dbReference>
<dbReference type="FunFam" id="3.40.190.80:FF:000005">
    <property type="entry name" value="3'(2'),5'-bisphosphate nucleotidase CysQ"/>
    <property type="match status" value="1"/>
</dbReference>
<dbReference type="Gene3D" id="3.40.190.80">
    <property type="match status" value="1"/>
</dbReference>
<gene>
    <name evidence="4" type="primary">cysQ</name>
    <name evidence="6" type="ORF">BST97_15500</name>
</gene>
<name>A0A1W6MNY0_9FLAO</name>
<reference evidence="6 7" key="1">
    <citation type="submission" date="2016-11" db="EMBL/GenBank/DDBJ databases">
        <title>Trade-off between light-utilization and light-protection in marine flavobacteria.</title>
        <authorList>
            <person name="Kumagai Y."/>
        </authorList>
    </citation>
    <scope>NUCLEOTIDE SEQUENCE [LARGE SCALE GENOMIC DNA]</scope>
    <source>
        <strain evidence="6 7">JCM 13191</strain>
    </source>
</reference>
<comment type="function">
    <text evidence="4">Converts adenosine-3',5'-bisphosphate (PAP) to AMP.</text>
</comment>
<keyword evidence="4" id="KW-0378">Hydrolase</keyword>
<dbReference type="GO" id="GO:0050427">
    <property type="term" value="P:3'-phosphoadenosine 5'-phosphosulfate metabolic process"/>
    <property type="evidence" value="ECO:0007669"/>
    <property type="project" value="TreeGrafter"/>
</dbReference>
<comment type="caution">
    <text evidence="4">Lacks conserved residue(s) required for the propagation of feature annotation.</text>
</comment>
<dbReference type="PROSITE" id="PS00629">
    <property type="entry name" value="IMP_1"/>
    <property type="match status" value="1"/>
</dbReference>
<evidence type="ECO:0000313" key="7">
    <source>
        <dbReference type="Proteomes" id="UP000193431"/>
    </source>
</evidence>
<dbReference type="InterPro" id="IPR020583">
    <property type="entry name" value="Inositol_monoP_metal-BS"/>
</dbReference>
<dbReference type="InterPro" id="IPR050725">
    <property type="entry name" value="CysQ/Inositol_MonoPase"/>
</dbReference>
<dbReference type="HAMAP" id="MF_02095">
    <property type="entry name" value="CysQ"/>
    <property type="match status" value="1"/>
</dbReference>
<dbReference type="EMBL" id="CP019344">
    <property type="protein sequence ID" value="ARN79277.1"/>
    <property type="molecule type" value="Genomic_DNA"/>
</dbReference>
<evidence type="ECO:0000256" key="4">
    <source>
        <dbReference type="HAMAP-Rule" id="MF_02095"/>
    </source>
</evidence>
<dbReference type="EC" id="3.1.3.7" evidence="4"/>
<feature type="binding site" evidence="5">
    <location>
        <position position="65"/>
    </location>
    <ligand>
        <name>Mg(2+)</name>
        <dbReference type="ChEBI" id="CHEBI:18420"/>
        <label>1</label>
        <note>catalytic</note>
    </ligand>
</feature>
<dbReference type="NCBIfam" id="TIGR01331">
    <property type="entry name" value="bisphos_cysQ"/>
    <property type="match status" value="1"/>
</dbReference>
<dbReference type="GO" id="GO:0008441">
    <property type="term" value="F:3'(2'),5'-bisphosphate nucleotidase activity"/>
    <property type="evidence" value="ECO:0007669"/>
    <property type="project" value="UniProtKB-UniRule"/>
</dbReference>
<dbReference type="Gene3D" id="3.30.540.10">
    <property type="entry name" value="Fructose-1,6-Bisphosphatase, subunit A, domain 1"/>
    <property type="match status" value="1"/>
</dbReference>
<comment type="cofactor">
    <cofactor evidence="4 5">
        <name>Mg(2+)</name>
        <dbReference type="ChEBI" id="CHEBI:18420"/>
    </cofactor>
</comment>
<protein>
    <recommendedName>
        <fullName evidence="4">3'(2'),5'-bisphosphate nucleotidase CysQ</fullName>
        <ecNumber evidence="4">3.1.3.7</ecNumber>
    </recommendedName>
    <alternativeName>
        <fullName evidence="4">3'(2'),5-bisphosphonucleoside 3'(2')-phosphohydrolase</fullName>
    </alternativeName>
    <alternativeName>
        <fullName evidence="4">3'-phosphoadenosine 5'-phosphate phosphatase</fullName>
        <shortName evidence="4">PAP phosphatase</shortName>
    </alternativeName>
</protein>
<dbReference type="STRING" id="331648.BST97_15500"/>
<feature type="binding site" evidence="4">
    <location>
        <position position="85"/>
    </location>
    <ligand>
        <name>Mg(2+)</name>
        <dbReference type="ChEBI" id="CHEBI:18420"/>
        <label>2</label>
    </ligand>
</feature>
<dbReference type="InterPro" id="IPR006240">
    <property type="entry name" value="CysQ"/>
</dbReference>
<keyword evidence="3 4" id="KW-0460">Magnesium</keyword>
<feature type="binding site" evidence="4">
    <location>
        <position position="85"/>
    </location>
    <ligand>
        <name>Mg(2+)</name>
        <dbReference type="ChEBI" id="CHEBI:18420"/>
        <label>1</label>
    </ligand>
</feature>
<organism evidence="6 7">
    <name type="scientific">Nonlabens spongiae</name>
    <dbReference type="NCBI Taxonomy" id="331648"/>
    <lineage>
        <taxon>Bacteria</taxon>
        <taxon>Pseudomonadati</taxon>
        <taxon>Bacteroidota</taxon>
        <taxon>Flavobacteriia</taxon>
        <taxon>Flavobacteriales</taxon>
        <taxon>Flavobacteriaceae</taxon>
        <taxon>Nonlabens</taxon>
    </lineage>
</organism>
<comment type="subcellular location">
    <subcellularLocation>
        <location evidence="4">Cell membrane</location>
        <topology evidence="4">Peripheral membrane protein</topology>
        <orientation evidence="4">Cytoplasmic side</orientation>
    </subcellularLocation>
</comment>
<feature type="binding site" evidence="4">
    <location>
        <position position="65"/>
    </location>
    <ligand>
        <name>substrate</name>
    </ligand>
</feature>
<dbReference type="InterPro" id="IPR000760">
    <property type="entry name" value="Inositol_monophosphatase-like"/>
</dbReference>
<evidence type="ECO:0000313" key="6">
    <source>
        <dbReference type="EMBL" id="ARN79277.1"/>
    </source>
</evidence>
<feature type="binding site" evidence="4">
    <location>
        <position position="227"/>
    </location>
    <ligand>
        <name>substrate</name>
    </ligand>
</feature>
<dbReference type="AlphaFoldDB" id="A0A1W6MNY0"/>
<accession>A0A1W6MNY0</accession>
<dbReference type="CDD" id="cd01638">
    <property type="entry name" value="CysQ"/>
    <property type="match status" value="1"/>
</dbReference>
<feature type="binding site" evidence="4">
    <location>
        <position position="65"/>
    </location>
    <ligand>
        <name>Mg(2+)</name>
        <dbReference type="ChEBI" id="CHEBI:18420"/>
        <label>1</label>
    </ligand>
</feature>
<keyword evidence="7" id="KW-1185">Reference proteome</keyword>
<evidence type="ECO:0000256" key="1">
    <source>
        <dbReference type="ARBA" id="ARBA00001625"/>
    </source>
</evidence>
<evidence type="ECO:0000256" key="3">
    <source>
        <dbReference type="ARBA" id="ARBA00022842"/>
    </source>
</evidence>
<feature type="binding site" evidence="4">
    <location>
        <position position="88"/>
    </location>
    <ligand>
        <name>Mg(2+)</name>
        <dbReference type="ChEBI" id="CHEBI:18420"/>
        <label>2</label>
    </ligand>
</feature>
<comment type="catalytic activity">
    <reaction evidence="1 4">
        <text>adenosine 3',5'-bisphosphate + H2O = AMP + phosphate</text>
        <dbReference type="Rhea" id="RHEA:10040"/>
        <dbReference type="ChEBI" id="CHEBI:15377"/>
        <dbReference type="ChEBI" id="CHEBI:43474"/>
        <dbReference type="ChEBI" id="CHEBI:58343"/>
        <dbReference type="ChEBI" id="CHEBI:456215"/>
        <dbReference type="EC" id="3.1.3.7"/>
    </reaction>
</comment>
<feature type="binding site" evidence="4">
    <location>
        <position position="227"/>
    </location>
    <ligand>
        <name>Mg(2+)</name>
        <dbReference type="ChEBI" id="CHEBI:18420"/>
        <label>2</label>
    </ligand>
</feature>
<keyword evidence="2 4" id="KW-0479">Metal-binding</keyword>
<evidence type="ECO:0000256" key="2">
    <source>
        <dbReference type="ARBA" id="ARBA00022723"/>
    </source>
</evidence>
<comment type="similarity">
    <text evidence="4">Belongs to the inositol monophosphatase superfamily. CysQ family.</text>
</comment>
<dbReference type="GO" id="GO:0000287">
    <property type="term" value="F:magnesium ion binding"/>
    <property type="evidence" value="ECO:0007669"/>
    <property type="project" value="UniProtKB-UniRule"/>
</dbReference>
<dbReference type="RefSeq" id="WP_085768081.1">
    <property type="nucleotide sequence ID" value="NZ_CP019344.1"/>
</dbReference>
<sequence>MISDFKPLVLETAIKAGAEIMAIYDKNEPIIDKKADDSPLTQADLNSNAVIVQALEQTAIPVISEEIKNSDYKARKDWSKCWIVDPMDGTKEFVNRNGEFTVNIALLENGVLTMGVIYAPVLEVLYFTGEGMNQAYKCKVDHKNPFDYQDIRSRSEKLVPKKDENRLKVVASKSHLNQETKDYIAELSQNDKRELETVSVGSSLKFCLVAEGTAEVYSRFGPTMEWDTAAGQAICEAAGLKVVSHEKNLPLRYNKEDLYNPFFIVH</sequence>
<dbReference type="PANTHER" id="PTHR43028">
    <property type="entry name" value="3'(2'),5'-BISPHOSPHATE NUCLEOTIDASE 1"/>
    <property type="match status" value="1"/>
</dbReference>
<dbReference type="GO" id="GO:0005886">
    <property type="term" value="C:plasma membrane"/>
    <property type="evidence" value="ECO:0007669"/>
    <property type="project" value="UniProtKB-SubCell"/>
</dbReference>
<feature type="binding site" evidence="5">
    <location>
        <position position="85"/>
    </location>
    <ligand>
        <name>Mg(2+)</name>
        <dbReference type="ChEBI" id="CHEBI:18420"/>
        <label>1</label>
        <note>catalytic</note>
    </ligand>
</feature>
<evidence type="ECO:0000256" key="5">
    <source>
        <dbReference type="PIRSR" id="PIRSR600760-2"/>
    </source>
</evidence>
<feature type="binding site" evidence="5">
    <location>
        <position position="227"/>
    </location>
    <ligand>
        <name>Mg(2+)</name>
        <dbReference type="ChEBI" id="CHEBI:18420"/>
        <label>1</label>
        <note>catalytic</note>
    </ligand>
</feature>
<feature type="binding site" evidence="5">
    <location>
        <position position="88"/>
    </location>
    <ligand>
        <name>Mg(2+)</name>
        <dbReference type="ChEBI" id="CHEBI:18420"/>
        <label>1</label>
        <note>catalytic</note>
    </ligand>
</feature>
<dbReference type="PANTHER" id="PTHR43028:SF5">
    <property type="entry name" value="3'(2'),5'-BISPHOSPHATE NUCLEOTIDASE 1"/>
    <property type="match status" value="1"/>
</dbReference>
<keyword evidence="4" id="KW-0472">Membrane</keyword>
<dbReference type="SUPFAM" id="SSF56655">
    <property type="entry name" value="Carbohydrate phosphatase"/>
    <property type="match status" value="1"/>
</dbReference>
<dbReference type="GO" id="GO:0000103">
    <property type="term" value="P:sulfate assimilation"/>
    <property type="evidence" value="ECO:0007669"/>
    <property type="project" value="TreeGrafter"/>
</dbReference>
<proteinExistence type="inferred from homology"/>
<dbReference type="OrthoDB" id="9772456at2"/>
<dbReference type="Pfam" id="PF00459">
    <property type="entry name" value="Inositol_P"/>
    <property type="match status" value="1"/>
</dbReference>
<keyword evidence="4" id="KW-1003">Cell membrane</keyword>